<gene>
    <name evidence="1" type="ORF">Fmac_015993</name>
</gene>
<organism evidence="1 2">
    <name type="scientific">Flemingia macrophylla</name>
    <dbReference type="NCBI Taxonomy" id="520843"/>
    <lineage>
        <taxon>Eukaryota</taxon>
        <taxon>Viridiplantae</taxon>
        <taxon>Streptophyta</taxon>
        <taxon>Embryophyta</taxon>
        <taxon>Tracheophyta</taxon>
        <taxon>Spermatophyta</taxon>
        <taxon>Magnoliopsida</taxon>
        <taxon>eudicotyledons</taxon>
        <taxon>Gunneridae</taxon>
        <taxon>Pentapetalae</taxon>
        <taxon>rosids</taxon>
        <taxon>fabids</taxon>
        <taxon>Fabales</taxon>
        <taxon>Fabaceae</taxon>
        <taxon>Papilionoideae</taxon>
        <taxon>50 kb inversion clade</taxon>
        <taxon>NPAAA clade</taxon>
        <taxon>indigoferoid/millettioid clade</taxon>
        <taxon>Phaseoleae</taxon>
        <taxon>Flemingia</taxon>
    </lineage>
</organism>
<comment type="caution">
    <text evidence="1">The sequence shown here is derived from an EMBL/GenBank/DDBJ whole genome shotgun (WGS) entry which is preliminary data.</text>
</comment>
<accession>A0ABD1MG55</accession>
<evidence type="ECO:0000313" key="2">
    <source>
        <dbReference type="Proteomes" id="UP001603857"/>
    </source>
</evidence>
<dbReference type="AlphaFoldDB" id="A0ABD1MG55"/>
<proteinExistence type="predicted"/>
<protein>
    <submittedName>
        <fullName evidence="1">Uncharacterized protein</fullName>
    </submittedName>
</protein>
<sequence length="77" mass="8505">MDLHGLGQQTVESSQGEGKRLHLYGSSCVGSSYAREVSRSLLCGIVSQCSSRRWRSLKSSSSTFCTMFIVLLHLCFN</sequence>
<keyword evidence="2" id="KW-1185">Reference proteome</keyword>
<reference evidence="1 2" key="1">
    <citation type="submission" date="2024-08" db="EMBL/GenBank/DDBJ databases">
        <title>Insights into the chromosomal genome structure of Flemingia macrophylla.</title>
        <authorList>
            <person name="Ding Y."/>
            <person name="Zhao Y."/>
            <person name="Bi W."/>
            <person name="Wu M."/>
            <person name="Zhao G."/>
            <person name="Gong Y."/>
            <person name="Li W."/>
            <person name="Zhang P."/>
        </authorList>
    </citation>
    <scope>NUCLEOTIDE SEQUENCE [LARGE SCALE GENOMIC DNA]</scope>
    <source>
        <strain evidence="1">DYQJB</strain>
        <tissue evidence="1">Leaf</tissue>
    </source>
</reference>
<evidence type="ECO:0000313" key="1">
    <source>
        <dbReference type="EMBL" id="KAL2334780.1"/>
    </source>
</evidence>
<dbReference type="Proteomes" id="UP001603857">
    <property type="component" value="Unassembled WGS sequence"/>
</dbReference>
<dbReference type="EMBL" id="JBGMDY010000005">
    <property type="protein sequence ID" value="KAL2334780.1"/>
    <property type="molecule type" value="Genomic_DNA"/>
</dbReference>
<name>A0ABD1MG55_9FABA</name>